<feature type="compositionally biased region" description="Polar residues" evidence="1">
    <location>
        <begin position="100"/>
        <end position="144"/>
    </location>
</feature>
<protein>
    <submittedName>
        <fullName evidence="2">Uncharacterized protein</fullName>
    </submittedName>
</protein>
<sequence>MDAPPQSRPRPRKRQRVSEAGNTANPAPNSVTGHNQGWGPTTTHATHGVSIAPVTHSHPQAVRAHTDTVHGQPPTFPSQHLERSHHQQLVAGPDGLMNGYNASAQHSHSQYSDQTSALNEPQASDLSGLSNVNTLGDGSATNNTLHQQHSLSQHQHPTHHQQLAQQQHQHQQHNSKTDRGVFQQYGANNAGSDASPTAVSSSSATFTNTVWPVTSSAPPAPAPASSAPAPMPPPSPAPGLAPPPEGIYRSFDDLLASVQKVAKDQGYGVVKLRASNYRDGKPTRYDLVCDRGGVKYNSTAKKRNPSTRKIDCPFRAKAVCEVNLGNQWRFQVQEGRHNHEPRIPAAVPGQENTPVAQGLRSATHKIDRLSHDTTSGFSRLEAQLETISNAIFARLNNMEKRMDAIENGRSAGMLGGNGVPSMATPSMPTANMGGGLGNGPMTNGGMGANAMVDHQHRLSNMERVAGLDRGGMGGLDQRGLGGMEQRGMDLQMDLPDQLMPPIGPP</sequence>
<evidence type="ECO:0000313" key="3">
    <source>
        <dbReference type="Proteomes" id="UP001301769"/>
    </source>
</evidence>
<gene>
    <name evidence="2" type="ORF">QBC37DRAFT_278807</name>
</gene>
<feature type="compositionally biased region" description="Pro residues" evidence="1">
    <location>
        <begin position="229"/>
        <end position="245"/>
    </location>
</feature>
<keyword evidence="3" id="KW-1185">Reference proteome</keyword>
<evidence type="ECO:0000256" key="1">
    <source>
        <dbReference type="SAM" id="MobiDB-lite"/>
    </source>
</evidence>
<evidence type="ECO:0000313" key="2">
    <source>
        <dbReference type="EMBL" id="KAK4216702.1"/>
    </source>
</evidence>
<feature type="region of interest" description="Disordered" evidence="1">
    <location>
        <begin position="1"/>
        <end position="50"/>
    </location>
</feature>
<feature type="compositionally biased region" description="Polar residues" evidence="1">
    <location>
        <begin position="20"/>
        <end position="45"/>
    </location>
</feature>
<feature type="compositionally biased region" description="Low complexity" evidence="1">
    <location>
        <begin position="145"/>
        <end position="169"/>
    </location>
</feature>
<name>A0AAN6YID1_9PEZI</name>
<reference evidence="2" key="1">
    <citation type="journal article" date="2023" name="Mol. Phylogenet. Evol.">
        <title>Genome-scale phylogeny and comparative genomics of the fungal order Sordariales.</title>
        <authorList>
            <person name="Hensen N."/>
            <person name="Bonometti L."/>
            <person name="Westerberg I."/>
            <person name="Brannstrom I.O."/>
            <person name="Guillou S."/>
            <person name="Cros-Aarteil S."/>
            <person name="Calhoun S."/>
            <person name="Haridas S."/>
            <person name="Kuo A."/>
            <person name="Mondo S."/>
            <person name="Pangilinan J."/>
            <person name="Riley R."/>
            <person name="LaButti K."/>
            <person name="Andreopoulos B."/>
            <person name="Lipzen A."/>
            <person name="Chen C."/>
            <person name="Yan M."/>
            <person name="Daum C."/>
            <person name="Ng V."/>
            <person name="Clum A."/>
            <person name="Steindorff A."/>
            <person name="Ohm R.A."/>
            <person name="Martin F."/>
            <person name="Silar P."/>
            <person name="Natvig D.O."/>
            <person name="Lalanne C."/>
            <person name="Gautier V."/>
            <person name="Ament-Velasquez S.L."/>
            <person name="Kruys A."/>
            <person name="Hutchinson M.I."/>
            <person name="Powell A.J."/>
            <person name="Barry K."/>
            <person name="Miller A.N."/>
            <person name="Grigoriev I.V."/>
            <person name="Debuchy R."/>
            <person name="Gladieux P."/>
            <person name="Hiltunen Thoren M."/>
            <person name="Johannesson H."/>
        </authorList>
    </citation>
    <scope>NUCLEOTIDE SEQUENCE</scope>
    <source>
        <strain evidence="2">PSN293</strain>
    </source>
</reference>
<dbReference type="Proteomes" id="UP001301769">
    <property type="component" value="Unassembled WGS sequence"/>
</dbReference>
<accession>A0AAN6YID1</accession>
<feature type="region of interest" description="Disordered" evidence="1">
    <location>
        <begin position="62"/>
        <end position="178"/>
    </location>
</feature>
<comment type="caution">
    <text evidence="2">The sequence shown here is derived from an EMBL/GenBank/DDBJ whole genome shotgun (WGS) entry which is preliminary data.</text>
</comment>
<dbReference type="AlphaFoldDB" id="A0AAN6YID1"/>
<dbReference type="EMBL" id="MU858066">
    <property type="protein sequence ID" value="KAK4216702.1"/>
    <property type="molecule type" value="Genomic_DNA"/>
</dbReference>
<feature type="region of interest" description="Disordered" evidence="1">
    <location>
        <begin position="215"/>
        <end position="246"/>
    </location>
</feature>
<proteinExistence type="predicted"/>
<organism evidence="2 3">
    <name type="scientific">Rhypophila decipiens</name>
    <dbReference type="NCBI Taxonomy" id="261697"/>
    <lineage>
        <taxon>Eukaryota</taxon>
        <taxon>Fungi</taxon>
        <taxon>Dikarya</taxon>
        <taxon>Ascomycota</taxon>
        <taxon>Pezizomycotina</taxon>
        <taxon>Sordariomycetes</taxon>
        <taxon>Sordariomycetidae</taxon>
        <taxon>Sordariales</taxon>
        <taxon>Naviculisporaceae</taxon>
        <taxon>Rhypophila</taxon>
    </lineage>
</organism>
<reference evidence="2" key="2">
    <citation type="submission" date="2023-05" db="EMBL/GenBank/DDBJ databases">
        <authorList>
            <consortium name="Lawrence Berkeley National Laboratory"/>
            <person name="Steindorff A."/>
            <person name="Hensen N."/>
            <person name="Bonometti L."/>
            <person name="Westerberg I."/>
            <person name="Brannstrom I.O."/>
            <person name="Guillou S."/>
            <person name="Cros-Aarteil S."/>
            <person name="Calhoun S."/>
            <person name="Haridas S."/>
            <person name="Kuo A."/>
            <person name="Mondo S."/>
            <person name="Pangilinan J."/>
            <person name="Riley R."/>
            <person name="Labutti K."/>
            <person name="Andreopoulos B."/>
            <person name="Lipzen A."/>
            <person name="Chen C."/>
            <person name="Yanf M."/>
            <person name="Daum C."/>
            <person name="Ng V."/>
            <person name="Clum A."/>
            <person name="Ohm R."/>
            <person name="Martin F."/>
            <person name="Silar P."/>
            <person name="Natvig D."/>
            <person name="Lalanne C."/>
            <person name="Gautier V."/>
            <person name="Ament-Velasquez S.L."/>
            <person name="Kruys A."/>
            <person name="Hutchinson M.I."/>
            <person name="Powell A.J."/>
            <person name="Barry K."/>
            <person name="Miller A.N."/>
            <person name="Grigoriev I.V."/>
            <person name="Debuchy R."/>
            <person name="Gladieux P."/>
            <person name="Thoren M.H."/>
            <person name="Johannesson H."/>
        </authorList>
    </citation>
    <scope>NUCLEOTIDE SEQUENCE</scope>
    <source>
        <strain evidence="2">PSN293</strain>
    </source>
</reference>